<keyword evidence="1" id="KW-1133">Transmembrane helix</keyword>
<sequence length="384" mass="45904">MNSITIYRYRLKQYRQFKRKVWLLANDWSVSLYILLPIALLLLFNWISWWGSKQIFLVVHQLRVIGGWLFLYCWFGNLFMAVEEADKVFLLGMRTLITSLRTISLYYSLQKYATHTVLLFVYLLPLFIQCLLINITQVFELLVLVLLWKYYHALMRYILYIKMEHLPAKAAVYVVIFVMDFFLYIWGIKLISMHADIYLFFYLTLLALVVGLQCLYILRLKGTFFKDVDYQLNHKYFSLSLVFLFAPVPHVPLIRSQKTPWIFKRSTRLFSVRNASHVLIECFIKSYCRNFMNLSRYLQIVVYSLIPNAIVPVWIKFLYPLFILFILWEYAKSEWSSYIYSSFFKIHPLPKEQMKKARKLSTLLFILPAGIILYTVSVLSTFLF</sequence>
<feature type="transmembrane region" description="Helical" evidence="1">
    <location>
        <begin position="119"/>
        <end position="149"/>
    </location>
</feature>
<evidence type="ECO:0000313" key="2">
    <source>
        <dbReference type="EMBL" id="ARF67829.1"/>
    </source>
</evidence>
<accession>A0A1V0URC5</accession>
<dbReference type="GO" id="GO:0016020">
    <property type="term" value="C:membrane"/>
    <property type="evidence" value="ECO:0007669"/>
    <property type="project" value="InterPro"/>
</dbReference>
<protein>
    <recommendedName>
        <fullName evidence="4">ABC transporter-like protein</fullName>
    </recommendedName>
</protein>
<organism evidence="2 3">
    <name type="scientific">Paenibacillus larvae subsp. pulvifaciens</name>
    <dbReference type="NCBI Taxonomy" id="1477"/>
    <lineage>
        <taxon>Bacteria</taxon>
        <taxon>Bacillati</taxon>
        <taxon>Bacillota</taxon>
        <taxon>Bacilli</taxon>
        <taxon>Bacillales</taxon>
        <taxon>Paenibacillaceae</taxon>
        <taxon>Paenibacillus</taxon>
    </lineage>
</organism>
<dbReference type="Proteomes" id="UP000192727">
    <property type="component" value="Chromosome"/>
</dbReference>
<dbReference type="AlphaFoldDB" id="A0A1V0URC5"/>
<evidence type="ECO:0008006" key="4">
    <source>
        <dbReference type="Google" id="ProtNLM"/>
    </source>
</evidence>
<feature type="transmembrane region" description="Helical" evidence="1">
    <location>
        <begin position="55"/>
        <end position="76"/>
    </location>
</feature>
<dbReference type="InterPro" id="IPR010288">
    <property type="entry name" value="EcsB_ABC"/>
</dbReference>
<feature type="transmembrane region" description="Helical" evidence="1">
    <location>
        <begin position="170"/>
        <end position="191"/>
    </location>
</feature>
<name>A0A1V0URC5_9BACL</name>
<evidence type="ECO:0000256" key="1">
    <source>
        <dbReference type="SAM" id="Phobius"/>
    </source>
</evidence>
<reference evidence="2 3" key="1">
    <citation type="submission" date="2017-03" db="EMBL/GenBank/DDBJ databases">
        <title>Paenibacillus larvae genome sequencing.</title>
        <authorList>
            <person name="Dingman D.W."/>
        </authorList>
    </citation>
    <scope>NUCLEOTIDE SEQUENCE [LARGE SCALE GENOMIC DNA]</scope>
    <source>
        <strain evidence="2 3">SAG 10367</strain>
    </source>
</reference>
<feature type="transmembrane region" description="Helical" evidence="1">
    <location>
        <begin position="360"/>
        <end position="383"/>
    </location>
</feature>
<feature type="transmembrane region" description="Helical" evidence="1">
    <location>
        <begin position="236"/>
        <end position="254"/>
    </location>
</feature>
<dbReference type="RefSeq" id="WP_083039592.1">
    <property type="nucleotide sequence ID" value="NZ_CP020557.1"/>
</dbReference>
<feature type="transmembrane region" description="Helical" evidence="1">
    <location>
        <begin position="88"/>
        <end position="107"/>
    </location>
</feature>
<dbReference type="Pfam" id="PF05975">
    <property type="entry name" value="EcsB"/>
    <property type="match status" value="1"/>
</dbReference>
<feature type="transmembrane region" description="Helical" evidence="1">
    <location>
        <begin position="300"/>
        <end position="328"/>
    </location>
</feature>
<feature type="transmembrane region" description="Helical" evidence="1">
    <location>
        <begin position="21"/>
        <end position="49"/>
    </location>
</feature>
<keyword evidence="1" id="KW-0472">Membrane</keyword>
<feature type="transmembrane region" description="Helical" evidence="1">
    <location>
        <begin position="197"/>
        <end position="216"/>
    </location>
</feature>
<keyword evidence="1" id="KW-0812">Transmembrane</keyword>
<proteinExistence type="predicted"/>
<evidence type="ECO:0000313" key="3">
    <source>
        <dbReference type="Proteomes" id="UP000192727"/>
    </source>
</evidence>
<gene>
    <name evidence="2" type="ORF">B7C51_08305</name>
</gene>
<dbReference type="EMBL" id="CP020557">
    <property type="protein sequence ID" value="ARF67829.1"/>
    <property type="molecule type" value="Genomic_DNA"/>
</dbReference>